<sequence length="372" mass="42734">MSQLEHEALKHIIFISIPEDWNHQVEGFTIDPRRLLPVETPPGSEDWSVQDLSWESIISAMLKILAYDPDHDDAGYYRDFILAIKPDLPDELGETGVLKARNHDFAIAEEIFRALCGLQPEQPTPRMNLALVCEQRAQAFDNVEKADLKQEYLEEAYRHYHLLFSMDEVPVAAHLNAGFFFAKQHAFDQALHHLNTYVSEGTDEQLIDKAARLVQNIETQNLQDTRFKEAYDFISMGQEDRGIEAIKAFLEQNPAVWNAWFLLGWGLRRQQSYPEAALAFEKAIELNNEQPDSFNELAICCMELERFADARNALEKALQLDPQNTKIISNLGILSLKQENRDEACGFFRTVLDYDPEDPLAWQYLKQLGCSE</sequence>
<dbReference type="PROSITE" id="PS50005">
    <property type="entry name" value="TPR"/>
    <property type="match status" value="3"/>
</dbReference>
<keyword evidence="2 3" id="KW-0802">TPR repeat</keyword>
<dbReference type="PANTHER" id="PTHR44943">
    <property type="entry name" value="CELLULOSE SYNTHASE OPERON PROTEIN C"/>
    <property type="match status" value="1"/>
</dbReference>
<dbReference type="Pfam" id="PF14559">
    <property type="entry name" value="TPR_19"/>
    <property type="match status" value="1"/>
</dbReference>
<dbReference type="OrthoDB" id="317977at2"/>
<dbReference type="PATRIC" id="fig|889378.3.peg.811"/>
<dbReference type="SUPFAM" id="SSF48452">
    <property type="entry name" value="TPR-like"/>
    <property type="match status" value="2"/>
</dbReference>
<dbReference type="KEGG" id="sfc:Spiaf_0807"/>
<dbReference type="RefSeq" id="WP_014454898.1">
    <property type="nucleotide sequence ID" value="NC_017098.1"/>
</dbReference>
<evidence type="ECO:0000256" key="1">
    <source>
        <dbReference type="ARBA" id="ARBA00022737"/>
    </source>
</evidence>
<protein>
    <submittedName>
        <fullName evidence="4">Tetratricopeptide repeat protein</fullName>
    </submittedName>
</protein>
<accession>H9UHA8</accession>
<dbReference type="AlphaFoldDB" id="H9UHA8"/>
<dbReference type="InterPro" id="IPR019734">
    <property type="entry name" value="TPR_rpt"/>
</dbReference>
<dbReference type="EMBL" id="CP003282">
    <property type="protein sequence ID" value="AFG36901.1"/>
    <property type="molecule type" value="Genomic_DNA"/>
</dbReference>
<feature type="repeat" description="TPR" evidence="3">
    <location>
        <begin position="325"/>
        <end position="358"/>
    </location>
</feature>
<keyword evidence="1" id="KW-0677">Repeat</keyword>
<keyword evidence="5" id="KW-1185">Reference proteome</keyword>
<dbReference type="eggNOG" id="COG0457">
    <property type="taxonomic scope" value="Bacteria"/>
</dbReference>
<dbReference type="PANTHER" id="PTHR44943:SF4">
    <property type="entry name" value="TPR REPEAT-CONTAINING PROTEIN MJ0798"/>
    <property type="match status" value="1"/>
</dbReference>
<reference evidence="5" key="1">
    <citation type="journal article" date="2013" name="Stand. Genomic Sci.">
        <title>Complete genome sequence of the halophilic bacterium Spirochaeta africana type strain (Z-7692(T)) from the alkaline Lake Magadi in the East African Rift.</title>
        <authorList>
            <person name="Liolos K."/>
            <person name="Abt B."/>
            <person name="Scheuner C."/>
            <person name="Teshima H."/>
            <person name="Held B."/>
            <person name="Lapidus A."/>
            <person name="Nolan M."/>
            <person name="Lucas S."/>
            <person name="Deshpande S."/>
            <person name="Cheng J.F."/>
            <person name="Tapia R."/>
            <person name="Goodwin L.A."/>
            <person name="Pitluck S."/>
            <person name="Pagani I."/>
            <person name="Ivanova N."/>
            <person name="Mavromatis K."/>
            <person name="Mikhailova N."/>
            <person name="Huntemann M."/>
            <person name="Pati A."/>
            <person name="Chen A."/>
            <person name="Palaniappan K."/>
            <person name="Land M."/>
            <person name="Rohde M."/>
            <person name="Tindall B.J."/>
            <person name="Detter J.C."/>
            <person name="Goker M."/>
            <person name="Bristow J."/>
            <person name="Eisen J.A."/>
            <person name="Markowitz V."/>
            <person name="Hugenholtz P."/>
            <person name="Woyke T."/>
            <person name="Klenk H.P."/>
            <person name="Kyrpides N.C."/>
        </authorList>
    </citation>
    <scope>NUCLEOTIDE SEQUENCE</scope>
    <source>
        <strain evidence="5">ATCC 700263 / DSM 8902 / Z-7692</strain>
    </source>
</reference>
<feature type="repeat" description="TPR" evidence="3">
    <location>
        <begin position="291"/>
        <end position="324"/>
    </location>
</feature>
<evidence type="ECO:0000313" key="4">
    <source>
        <dbReference type="EMBL" id="AFG36901.1"/>
    </source>
</evidence>
<proteinExistence type="predicted"/>
<dbReference type="SMART" id="SM00028">
    <property type="entry name" value="TPR"/>
    <property type="match status" value="3"/>
</dbReference>
<dbReference type="HOGENOM" id="CLU_064073_0_0_12"/>
<feature type="repeat" description="TPR" evidence="3">
    <location>
        <begin position="257"/>
        <end position="290"/>
    </location>
</feature>
<dbReference type="Proteomes" id="UP000007383">
    <property type="component" value="Chromosome"/>
</dbReference>
<evidence type="ECO:0000256" key="2">
    <source>
        <dbReference type="ARBA" id="ARBA00022803"/>
    </source>
</evidence>
<dbReference type="STRING" id="889378.Spiaf_0807"/>
<evidence type="ECO:0000313" key="5">
    <source>
        <dbReference type="Proteomes" id="UP000007383"/>
    </source>
</evidence>
<dbReference type="Gene3D" id="1.25.40.10">
    <property type="entry name" value="Tetratricopeptide repeat domain"/>
    <property type="match status" value="2"/>
</dbReference>
<dbReference type="InterPro" id="IPR051685">
    <property type="entry name" value="Ycf3/AcsC/BcsC/TPR_MFPF"/>
</dbReference>
<evidence type="ECO:0000256" key="3">
    <source>
        <dbReference type="PROSITE-ProRule" id="PRU00339"/>
    </source>
</evidence>
<dbReference type="Pfam" id="PF13432">
    <property type="entry name" value="TPR_16"/>
    <property type="match status" value="1"/>
</dbReference>
<dbReference type="InterPro" id="IPR011990">
    <property type="entry name" value="TPR-like_helical_dom_sf"/>
</dbReference>
<name>H9UHA8_SPIAZ</name>
<organism evidence="4 5">
    <name type="scientific">Spirochaeta africana (strain ATCC 700263 / DSM 8902 / Z-7692)</name>
    <dbReference type="NCBI Taxonomy" id="889378"/>
    <lineage>
        <taxon>Bacteria</taxon>
        <taxon>Pseudomonadati</taxon>
        <taxon>Spirochaetota</taxon>
        <taxon>Spirochaetia</taxon>
        <taxon>Spirochaetales</taxon>
        <taxon>Spirochaetaceae</taxon>
        <taxon>Spirochaeta</taxon>
    </lineage>
</organism>
<gene>
    <name evidence="4" type="ordered locus">Spiaf_0807</name>
</gene>